<feature type="compositionally biased region" description="Polar residues" evidence="1">
    <location>
        <begin position="13"/>
        <end position="33"/>
    </location>
</feature>
<dbReference type="AlphaFoldDB" id="A0AAV5EEB6"/>
<evidence type="ECO:0000313" key="2">
    <source>
        <dbReference type="EMBL" id="GJN20506.1"/>
    </source>
</evidence>
<reference evidence="2" key="2">
    <citation type="submission" date="2021-12" db="EMBL/GenBank/DDBJ databases">
        <title>Resequencing data analysis of finger millet.</title>
        <authorList>
            <person name="Hatakeyama M."/>
            <person name="Aluri S."/>
            <person name="Balachadran M.T."/>
            <person name="Sivarajan S.R."/>
            <person name="Poveda L."/>
            <person name="Shimizu-Inatsugi R."/>
            <person name="Schlapbach R."/>
            <person name="Sreeman S.M."/>
            <person name="Shimizu K.K."/>
        </authorList>
    </citation>
    <scope>NUCLEOTIDE SEQUENCE</scope>
</reference>
<organism evidence="2 3">
    <name type="scientific">Eleusine coracana subsp. coracana</name>
    <dbReference type="NCBI Taxonomy" id="191504"/>
    <lineage>
        <taxon>Eukaryota</taxon>
        <taxon>Viridiplantae</taxon>
        <taxon>Streptophyta</taxon>
        <taxon>Embryophyta</taxon>
        <taxon>Tracheophyta</taxon>
        <taxon>Spermatophyta</taxon>
        <taxon>Magnoliopsida</taxon>
        <taxon>Liliopsida</taxon>
        <taxon>Poales</taxon>
        <taxon>Poaceae</taxon>
        <taxon>PACMAD clade</taxon>
        <taxon>Chloridoideae</taxon>
        <taxon>Cynodonteae</taxon>
        <taxon>Eleusininae</taxon>
        <taxon>Eleusine</taxon>
    </lineage>
</organism>
<dbReference type="Proteomes" id="UP001054889">
    <property type="component" value="Unassembled WGS sequence"/>
</dbReference>
<gene>
    <name evidence="2" type="primary">gb07893</name>
    <name evidence="2" type="ORF">PR202_gb07893</name>
</gene>
<name>A0AAV5EEB6_ELECO</name>
<proteinExistence type="predicted"/>
<sequence>MRWISIDGGMTVPESSQPSQLTGNSSKAQSPSNPGGEFGKHGLHPNVKHSYG</sequence>
<evidence type="ECO:0000313" key="3">
    <source>
        <dbReference type="Proteomes" id="UP001054889"/>
    </source>
</evidence>
<reference evidence="2" key="1">
    <citation type="journal article" date="2018" name="DNA Res.">
        <title>Multiple hybrid de novo genome assembly of finger millet, an orphan allotetraploid crop.</title>
        <authorList>
            <person name="Hatakeyama M."/>
            <person name="Aluri S."/>
            <person name="Balachadran M.T."/>
            <person name="Sivarajan S.R."/>
            <person name="Patrignani A."/>
            <person name="Gruter S."/>
            <person name="Poveda L."/>
            <person name="Shimizu-Inatsugi R."/>
            <person name="Baeten J."/>
            <person name="Francoijs K.J."/>
            <person name="Nataraja K.N."/>
            <person name="Reddy Y.A.N."/>
            <person name="Phadnis S."/>
            <person name="Ravikumar R.L."/>
            <person name="Schlapbach R."/>
            <person name="Sreeman S.M."/>
            <person name="Shimizu K.K."/>
        </authorList>
    </citation>
    <scope>NUCLEOTIDE SEQUENCE</scope>
</reference>
<dbReference type="EMBL" id="BQKI01000075">
    <property type="protein sequence ID" value="GJN20506.1"/>
    <property type="molecule type" value="Genomic_DNA"/>
</dbReference>
<evidence type="ECO:0000256" key="1">
    <source>
        <dbReference type="SAM" id="MobiDB-lite"/>
    </source>
</evidence>
<protein>
    <submittedName>
        <fullName evidence="2">Uncharacterized protein</fullName>
    </submittedName>
</protein>
<comment type="caution">
    <text evidence="2">The sequence shown here is derived from an EMBL/GenBank/DDBJ whole genome shotgun (WGS) entry which is preliminary data.</text>
</comment>
<feature type="region of interest" description="Disordered" evidence="1">
    <location>
        <begin position="1"/>
        <end position="52"/>
    </location>
</feature>
<accession>A0AAV5EEB6</accession>
<keyword evidence="3" id="KW-1185">Reference proteome</keyword>
<feature type="compositionally biased region" description="Basic residues" evidence="1">
    <location>
        <begin position="41"/>
        <end position="52"/>
    </location>
</feature>